<dbReference type="PANTHER" id="PTHR30126">
    <property type="entry name" value="HTH-TYPE TRANSCRIPTIONAL REGULATOR"/>
    <property type="match status" value="1"/>
</dbReference>
<dbReference type="EMBL" id="BAAAOA010000031">
    <property type="protein sequence ID" value="GAA1766256.1"/>
    <property type="molecule type" value="Genomic_DNA"/>
</dbReference>
<dbReference type="InterPro" id="IPR036388">
    <property type="entry name" value="WH-like_DNA-bd_sf"/>
</dbReference>
<dbReference type="PANTHER" id="PTHR30126:SF39">
    <property type="entry name" value="HTH-TYPE TRANSCRIPTIONAL REGULATOR CYSL"/>
    <property type="match status" value="1"/>
</dbReference>
<evidence type="ECO:0000259" key="6">
    <source>
        <dbReference type="PROSITE" id="PS50931"/>
    </source>
</evidence>
<protein>
    <submittedName>
        <fullName evidence="7">LysR family transcriptional regulator</fullName>
    </submittedName>
</protein>
<dbReference type="Proteomes" id="UP001501204">
    <property type="component" value="Unassembled WGS sequence"/>
</dbReference>
<proteinExistence type="inferred from homology"/>
<dbReference type="SUPFAM" id="SSF53850">
    <property type="entry name" value="Periplasmic binding protein-like II"/>
    <property type="match status" value="1"/>
</dbReference>
<keyword evidence="2" id="KW-0805">Transcription regulation</keyword>
<evidence type="ECO:0000313" key="8">
    <source>
        <dbReference type="Proteomes" id="UP001501204"/>
    </source>
</evidence>
<dbReference type="CDD" id="cd05466">
    <property type="entry name" value="PBP2_LTTR_substrate"/>
    <property type="match status" value="1"/>
</dbReference>
<dbReference type="Pfam" id="PF03466">
    <property type="entry name" value="LysR_substrate"/>
    <property type="match status" value="1"/>
</dbReference>
<dbReference type="InterPro" id="IPR005119">
    <property type="entry name" value="LysR_subst-bd"/>
</dbReference>
<keyword evidence="3" id="KW-0238">DNA-binding</keyword>
<gene>
    <name evidence="7" type="ORF">GCM10009767_26050</name>
</gene>
<feature type="domain" description="HTH lysR-type" evidence="6">
    <location>
        <begin position="8"/>
        <end position="62"/>
    </location>
</feature>
<comment type="similarity">
    <text evidence="1">Belongs to the LysR transcriptional regulatory family.</text>
</comment>
<name>A0ABN2KU48_9MICC</name>
<dbReference type="SUPFAM" id="SSF46785">
    <property type="entry name" value="Winged helix' DNA-binding domain"/>
    <property type="match status" value="1"/>
</dbReference>
<evidence type="ECO:0000256" key="1">
    <source>
        <dbReference type="ARBA" id="ARBA00009437"/>
    </source>
</evidence>
<dbReference type="Gene3D" id="1.10.10.10">
    <property type="entry name" value="Winged helix-like DNA-binding domain superfamily/Winged helix DNA-binding domain"/>
    <property type="match status" value="1"/>
</dbReference>
<dbReference type="RefSeq" id="WP_344123181.1">
    <property type="nucleotide sequence ID" value="NZ_BAAAOA010000031.1"/>
</dbReference>
<evidence type="ECO:0000313" key="7">
    <source>
        <dbReference type="EMBL" id="GAA1766256.1"/>
    </source>
</evidence>
<organism evidence="7 8">
    <name type="scientific">Kocuria aegyptia</name>
    <dbReference type="NCBI Taxonomy" id="330943"/>
    <lineage>
        <taxon>Bacteria</taxon>
        <taxon>Bacillati</taxon>
        <taxon>Actinomycetota</taxon>
        <taxon>Actinomycetes</taxon>
        <taxon>Micrococcales</taxon>
        <taxon>Micrococcaceae</taxon>
        <taxon>Kocuria</taxon>
    </lineage>
</organism>
<dbReference type="InterPro" id="IPR000847">
    <property type="entry name" value="LysR_HTH_N"/>
</dbReference>
<dbReference type="PROSITE" id="PS50931">
    <property type="entry name" value="HTH_LYSR"/>
    <property type="match status" value="1"/>
</dbReference>
<sequence length="330" mass="35242">MTRVEQNDWLETFVAVAEHGSFSAAALAIHRSQSRVSAHVAALEQALGVPLFDRRHRPVELTDAGETFLPYARKALLSLDLGAAEIDALTGVHRGRVVLGSHPSISAGFLPRVLRNFSATHPQVRVELSEDTTTALAHDLAVGKLHLAIRSTTARPAPPGLVSQPLWREPYVAVVPTSHRLARAPLPLPPEALSRLPLIVIARPGAGLDPDTAGVLAAWNLIPDVAWQTEQPQTLANLAKEGLGVGVINRFAMEVSDTTGLAVLQVGHVMEGREVGLWHDPDRYMSSATRALHGALLDAPRPGGTVPINPLPARDAHGRREQGTPNEGSG</sequence>
<accession>A0ABN2KU48</accession>
<keyword evidence="4" id="KW-0804">Transcription</keyword>
<evidence type="ECO:0000256" key="2">
    <source>
        <dbReference type="ARBA" id="ARBA00023015"/>
    </source>
</evidence>
<reference evidence="7 8" key="1">
    <citation type="journal article" date="2019" name="Int. J. Syst. Evol. Microbiol.">
        <title>The Global Catalogue of Microorganisms (GCM) 10K type strain sequencing project: providing services to taxonomists for standard genome sequencing and annotation.</title>
        <authorList>
            <consortium name="The Broad Institute Genomics Platform"/>
            <consortium name="The Broad Institute Genome Sequencing Center for Infectious Disease"/>
            <person name="Wu L."/>
            <person name="Ma J."/>
        </authorList>
    </citation>
    <scope>NUCLEOTIDE SEQUENCE [LARGE SCALE GENOMIC DNA]</scope>
    <source>
        <strain evidence="7 8">JCM 14735</strain>
    </source>
</reference>
<dbReference type="InterPro" id="IPR036390">
    <property type="entry name" value="WH_DNA-bd_sf"/>
</dbReference>
<keyword evidence="8" id="KW-1185">Reference proteome</keyword>
<dbReference type="PRINTS" id="PR00039">
    <property type="entry name" value="HTHLYSR"/>
</dbReference>
<dbReference type="Gene3D" id="3.40.190.10">
    <property type="entry name" value="Periplasmic binding protein-like II"/>
    <property type="match status" value="2"/>
</dbReference>
<dbReference type="Pfam" id="PF00126">
    <property type="entry name" value="HTH_1"/>
    <property type="match status" value="1"/>
</dbReference>
<evidence type="ECO:0000256" key="3">
    <source>
        <dbReference type="ARBA" id="ARBA00023125"/>
    </source>
</evidence>
<evidence type="ECO:0000256" key="4">
    <source>
        <dbReference type="ARBA" id="ARBA00023163"/>
    </source>
</evidence>
<feature type="region of interest" description="Disordered" evidence="5">
    <location>
        <begin position="298"/>
        <end position="330"/>
    </location>
</feature>
<comment type="caution">
    <text evidence="7">The sequence shown here is derived from an EMBL/GenBank/DDBJ whole genome shotgun (WGS) entry which is preliminary data.</text>
</comment>
<evidence type="ECO:0000256" key="5">
    <source>
        <dbReference type="SAM" id="MobiDB-lite"/>
    </source>
</evidence>